<dbReference type="PANTHER" id="PTHR30624:SF11">
    <property type="entry name" value="ZINC-DEPENDENT PROTEASE, TLDD_PMBA FAMILY"/>
    <property type="match status" value="1"/>
</dbReference>
<dbReference type="InterPro" id="IPR051463">
    <property type="entry name" value="Peptidase_U62_metallo"/>
</dbReference>
<evidence type="ECO:0000256" key="1">
    <source>
        <dbReference type="ARBA" id="ARBA00005836"/>
    </source>
</evidence>
<dbReference type="Gene3D" id="3.30.2290.10">
    <property type="entry name" value="PmbA/TldD superfamily"/>
    <property type="match status" value="1"/>
</dbReference>
<dbReference type="Pfam" id="PF19290">
    <property type="entry name" value="PmbA_TldD_2nd"/>
    <property type="match status" value="1"/>
</dbReference>
<dbReference type="Pfam" id="PF19289">
    <property type="entry name" value="PmbA_TldD_3rd"/>
    <property type="match status" value="1"/>
</dbReference>
<comment type="similarity">
    <text evidence="1">Belongs to the peptidase U62 family.</text>
</comment>
<reference evidence="8" key="1">
    <citation type="journal article" date="2020" name="mSystems">
        <title>Genome- and Community-Level Interaction Insights into Carbon Utilization and Element Cycling Functions of Hydrothermarchaeota in Hydrothermal Sediment.</title>
        <authorList>
            <person name="Zhou Z."/>
            <person name="Liu Y."/>
            <person name="Xu W."/>
            <person name="Pan J."/>
            <person name="Luo Z.H."/>
            <person name="Li M."/>
        </authorList>
    </citation>
    <scope>NUCLEOTIDE SEQUENCE [LARGE SCALE GENOMIC DNA]</scope>
    <source>
        <strain evidence="8">SpSt-16</strain>
    </source>
</reference>
<dbReference type="SUPFAM" id="SSF111283">
    <property type="entry name" value="Putative modulator of DNA gyrase, PmbA/TldD"/>
    <property type="match status" value="1"/>
</dbReference>
<feature type="domain" description="Metalloprotease TldD/E C-terminal" evidence="6">
    <location>
        <begin position="250"/>
        <end position="488"/>
    </location>
</feature>
<organism evidence="8">
    <name type="scientific">Ignisphaera aggregans</name>
    <dbReference type="NCBI Taxonomy" id="334771"/>
    <lineage>
        <taxon>Archaea</taxon>
        <taxon>Thermoproteota</taxon>
        <taxon>Thermoprotei</taxon>
        <taxon>Desulfurococcales</taxon>
        <taxon>Desulfurococcaceae</taxon>
        <taxon>Ignisphaera</taxon>
    </lineage>
</organism>
<dbReference type="GO" id="GO:0006508">
    <property type="term" value="P:proteolysis"/>
    <property type="evidence" value="ECO:0007669"/>
    <property type="project" value="UniProtKB-KW"/>
</dbReference>
<dbReference type="InterPro" id="IPR025502">
    <property type="entry name" value="TldD"/>
</dbReference>
<evidence type="ECO:0000256" key="4">
    <source>
        <dbReference type="ARBA" id="ARBA00023049"/>
    </source>
</evidence>
<keyword evidence="4" id="KW-0482">Metalloprotease</keyword>
<name>A0A7C2VP75_9CREN</name>
<evidence type="ECO:0000313" key="8">
    <source>
        <dbReference type="EMBL" id="HEW53108.1"/>
    </source>
</evidence>
<dbReference type="InterPro" id="IPR002510">
    <property type="entry name" value="Metalloprtase-TldD/E_N"/>
</dbReference>
<evidence type="ECO:0000256" key="2">
    <source>
        <dbReference type="ARBA" id="ARBA00022670"/>
    </source>
</evidence>
<comment type="caution">
    <text evidence="8">The sequence shown here is derived from an EMBL/GenBank/DDBJ whole genome shotgun (WGS) entry which is preliminary data.</text>
</comment>
<dbReference type="PANTHER" id="PTHR30624">
    <property type="entry name" value="UNCHARACTERIZED PROTEIN TLDD AND PMBA"/>
    <property type="match status" value="1"/>
</dbReference>
<dbReference type="GO" id="GO:0005829">
    <property type="term" value="C:cytosol"/>
    <property type="evidence" value="ECO:0007669"/>
    <property type="project" value="TreeGrafter"/>
</dbReference>
<evidence type="ECO:0000259" key="5">
    <source>
        <dbReference type="Pfam" id="PF01523"/>
    </source>
</evidence>
<evidence type="ECO:0000259" key="7">
    <source>
        <dbReference type="Pfam" id="PF19290"/>
    </source>
</evidence>
<dbReference type="Pfam" id="PF01523">
    <property type="entry name" value="PmbA_TldD_1st"/>
    <property type="match status" value="1"/>
</dbReference>
<protein>
    <submittedName>
        <fullName evidence="8">TldD/PmbA family protein</fullName>
    </submittedName>
</protein>
<dbReference type="InterPro" id="IPR036059">
    <property type="entry name" value="TldD/PmbA_sf"/>
</dbReference>
<dbReference type="PIRSF" id="PIRSF004919">
    <property type="entry name" value="TldD"/>
    <property type="match status" value="1"/>
</dbReference>
<dbReference type="EMBL" id="DSGT01000009">
    <property type="protein sequence ID" value="HEW53108.1"/>
    <property type="molecule type" value="Genomic_DNA"/>
</dbReference>
<dbReference type="GO" id="GO:0008237">
    <property type="term" value="F:metallopeptidase activity"/>
    <property type="evidence" value="ECO:0007669"/>
    <property type="project" value="UniProtKB-KW"/>
</dbReference>
<evidence type="ECO:0000259" key="6">
    <source>
        <dbReference type="Pfam" id="PF19289"/>
    </source>
</evidence>
<accession>A0A7C2VP75</accession>
<keyword evidence="2" id="KW-0645">Protease</keyword>
<keyword evidence="3" id="KW-0378">Hydrolase</keyword>
<gene>
    <name evidence="8" type="ORF">ENO77_02920</name>
</gene>
<dbReference type="AlphaFoldDB" id="A0A7C2VP75"/>
<feature type="domain" description="Metalloprotease TldD/E N-terminal" evidence="5">
    <location>
        <begin position="37"/>
        <end position="100"/>
    </location>
</feature>
<evidence type="ECO:0000256" key="3">
    <source>
        <dbReference type="ARBA" id="ARBA00022801"/>
    </source>
</evidence>
<dbReference type="InterPro" id="IPR045570">
    <property type="entry name" value="Metalloprtase-TldD/E_cen_dom"/>
</dbReference>
<feature type="domain" description="Metalloprotease TldD/E central" evidence="7">
    <location>
        <begin position="130"/>
        <end position="236"/>
    </location>
</feature>
<dbReference type="InterPro" id="IPR035068">
    <property type="entry name" value="TldD/PmbA_N"/>
</dbReference>
<proteinExistence type="inferred from homology"/>
<sequence length="491" mass="55007">MFNRASSRLYLGLSYEAKNLALYAVDYAQRLGARYSEARIHRIDQFTVLSRNGTIMGSGKEVSSGIAIRVLVDGALGFASTNTLSRESIRKAVEDAYSRAKALSRTMKRPIEFSHARVGRATYSVIEKKRFSDVPLDTKTKIHEELWKNVSAAPSEAKVNVVFVEYTESVEEKIVVNSDGAFIRSIIPRICIMSNIIVSHPQKGTIQRFEEHGATGGLEWLDVWQLDSKLVEDAKRYEKILLTAIEPPKEEIPVVVGSEIVGIIVHESCGHPSEADRILGREAAQAGKSFIKPDMIGYRIGNDLATVIDDPTIPGSFGFFLYDDEGVPARPKYLYKNGVINEFLHNRATARIFNTESNGSARAMSYSSEPIIRMSNTYFKPGDYSFEELIEDIDLGVFIKSYMEWNIDDERWSQRYVGLEAYLIEKGELTKYVRNPVLEITTKSFYSSVDAVGRDLRFSTGFCGKGEPMQAVPVWFGGPDVRLKKIKLGVA</sequence>
<dbReference type="InterPro" id="IPR045569">
    <property type="entry name" value="Metalloprtase-TldD/E_C"/>
</dbReference>